<protein>
    <submittedName>
        <fullName evidence="2">MEKHLA domain-containing protein</fullName>
    </submittedName>
</protein>
<gene>
    <name evidence="2" type="ORF">DFP95_11393</name>
</gene>
<dbReference type="InterPro" id="IPR013978">
    <property type="entry name" value="MEKHLA"/>
</dbReference>
<proteinExistence type="predicted"/>
<dbReference type="AlphaFoldDB" id="A0A3D9I4N3"/>
<dbReference type="RefSeq" id="WP_115994427.1">
    <property type="nucleotide sequence ID" value="NZ_QRDY01000013.1"/>
</dbReference>
<sequence>MKLTGIRAKNEHARLILNSYQRLTGKKLVEDEELMPGEEFKRLYHLPIIVLSHGREPDPVLNFGNLMAQKLWEMDWNTFTETPSRLTAEPMERDERDRFLKTVGEHGFIDDYTGIRISSTGRRFYIVNTTVWNLIDESGHNHGQAATFREYRFI</sequence>
<dbReference type="OrthoDB" id="9794448at2"/>
<organism evidence="2 3">
    <name type="scientific">Cohnella lupini</name>
    <dbReference type="NCBI Taxonomy" id="1294267"/>
    <lineage>
        <taxon>Bacteria</taxon>
        <taxon>Bacillati</taxon>
        <taxon>Bacillota</taxon>
        <taxon>Bacilli</taxon>
        <taxon>Bacillales</taxon>
        <taxon>Paenibacillaceae</taxon>
        <taxon>Cohnella</taxon>
    </lineage>
</organism>
<dbReference type="Pfam" id="PF08670">
    <property type="entry name" value="MEKHLA"/>
    <property type="match status" value="1"/>
</dbReference>
<feature type="domain" description="MEKHLA" evidence="1">
    <location>
        <begin position="11"/>
        <end position="153"/>
    </location>
</feature>
<evidence type="ECO:0000313" key="2">
    <source>
        <dbReference type="EMBL" id="RED56620.1"/>
    </source>
</evidence>
<comment type="caution">
    <text evidence="2">The sequence shown here is derived from an EMBL/GenBank/DDBJ whole genome shotgun (WGS) entry which is preliminary data.</text>
</comment>
<evidence type="ECO:0000313" key="3">
    <source>
        <dbReference type="Proteomes" id="UP000256869"/>
    </source>
</evidence>
<accession>A0A3D9I4N3</accession>
<dbReference type="Proteomes" id="UP000256869">
    <property type="component" value="Unassembled WGS sequence"/>
</dbReference>
<dbReference type="EMBL" id="QRDY01000013">
    <property type="protein sequence ID" value="RED56620.1"/>
    <property type="molecule type" value="Genomic_DNA"/>
</dbReference>
<evidence type="ECO:0000259" key="1">
    <source>
        <dbReference type="Pfam" id="PF08670"/>
    </source>
</evidence>
<name>A0A3D9I4N3_9BACL</name>
<keyword evidence="3" id="KW-1185">Reference proteome</keyword>
<reference evidence="2 3" key="1">
    <citation type="submission" date="2018-07" db="EMBL/GenBank/DDBJ databases">
        <title>Genomic Encyclopedia of Type Strains, Phase III (KMG-III): the genomes of soil and plant-associated and newly described type strains.</title>
        <authorList>
            <person name="Whitman W."/>
        </authorList>
    </citation>
    <scope>NUCLEOTIDE SEQUENCE [LARGE SCALE GENOMIC DNA]</scope>
    <source>
        <strain evidence="2 3">CECT 8236</strain>
    </source>
</reference>